<dbReference type="STRING" id="1539051.AL01_01805"/>
<dbReference type="PANTHER" id="PTHR34472">
    <property type="entry name" value="SULFUR CARRIER PROTEIN THIS"/>
    <property type="match status" value="1"/>
</dbReference>
<reference evidence="1 2" key="1">
    <citation type="journal article" date="2016" name="PLoS ONE">
        <title>Whole-Genome Sequence Analysis of Bombella intestini LMG 28161T, a Novel Acetic Acid Bacterium Isolated from the Crop of a Red-Tailed Bumble Bee, Bombus lapidarius.</title>
        <authorList>
            <person name="Li L."/>
            <person name="Illeghems K."/>
            <person name="Van Kerrebroeck S."/>
            <person name="Borremans W."/>
            <person name="Cleenwerck I."/>
            <person name="Smagghe G."/>
            <person name="De Vuyst L."/>
            <person name="Vandamme P."/>
        </authorList>
    </citation>
    <scope>NUCLEOTIDE SEQUENCE [LARGE SCALE GENOMIC DNA]</scope>
    <source>
        <strain evidence="1 2">R-52487</strain>
    </source>
</reference>
<proteinExistence type="predicted"/>
<gene>
    <name evidence="1" type="ORF">AL01_01805</name>
</gene>
<dbReference type="InterPro" id="IPR010035">
    <property type="entry name" value="Thi_S"/>
</dbReference>
<dbReference type="NCBIfam" id="TIGR01683">
    <property type="entry name" value="thiS"/>
    <property type="match status" value="1"/>
</dbReference>
<dbReference type="InterPro" id="IPR016155">
    <property type="entry name" value="Mopterin_synth/thiamin_S_b"/>
</dbReference>
<accession>A0A1S8GRQ5</accession>
<protein>
    <recommendedName>
        <fullName evidence="3">Thiamine biosynthesis protein ThiS</fullName>
    </recommendedName>
</protein>
<dbReference type="Pfam" id="PF02597">
    <property type="entry name" value="ThiS"/>
    <property type="match status" value="1"/>
</dbReference>
<dbReference type="AlphaFoldDB" id="A0A1S8GRQ5"/>
<evidence type="ECO:0000313" key="1">
    <source>
        <dbReference type="EMBL" id="OOL19722.1"/>
    </source>
</evidence>
<keyword evidence="2" id="KW-1185">Reference proteome</keyword>
<dbReference type="RefSeq" id="WP_077395546.1">
    <property type="nucleotide sequence ID" value="NZ_JATM01000001.1"/>
</dbReference>
<organism evidence="1 2">
    <name type="scientific">Bombella intestini</name>
    <dbReference type="NCBI Taxonomy" id="1539051"/>
    <lineage>
        <taxon>Bacteria</taxon>
        <taxon>Pseudomonadati</taxon>
        <taxon>Pseudomonadota</taxon>
        <taxon>Alphaproteobacteria</taxon>
        <taxon>Acetobacterales</taxon>
        <taxon>Acetobacteraceae</taxon>
        <taxon>Bombella</taxon>
    </lineage>
</organism>
<dbReference type="Gene3D" id="3.10.20.30">
    <property type="match status" value="1"/>
</dbReference>
<dbReference type="CDD" id="cd00565">
    <property type="entry name" value="Ubl_ThiS"/>
    <property type="match status" value="1"/>
</dbReference>
<name>A0A1S8GRQ5_9PROT</name>
<comment type="caution">
    <text evidence="1">The sequence shown here is derived from an EMBL/GenBank/DDBJ whole genome shotgun (WGS) entry which is preliminary data.</text>
</comment>
<sequence length="65" mass="6764">MSLIQVNGQVHALVPSLSILLTELGLEQAVVATALNGDFIPAGQREQIVLKAGDQVEILAPMQGG</sequence>
<dbReference type="InterPro" id="IPR003749">
    <property type="entry name" value="ThiS/MoaD-like"/>
</dbReference>
<evidence type="ECO:0008006" key="3">
    <source>
        <dbReference type="Google" id="ProtNLM"/>
    </source>
</evidence>
<evidence type="ECO:0000313" key="2">
    <source>
        <dbReference type="Proteomes" id="UP000200980"/>
    </source>
</evidence>
<dbReference type="PANTHER" id="PTHR34472:SF1">
    <property type="entry name" value="SULFUR CARRIER PROTEIN THIS"/>
    <property type="match status" value="1"/>
</dbReference>
<dbReference type="Proteomes" id="UP000200980">
    <property type="component" value="Unassembled WGS sequence"/>
</dbReference>
<dbReference type="InterPro" id="IPR012675">
    <property type="entry name" value="Beta-grasp_dom_sf"/>
</dbReference>
<dbReference type="EMBL" id="JATM01000001">
    <property type="protein sequence ID" value="OOL19722.1"/>
    <property type="molecule type" value="Genomic_DNA"/>
</dbReference>
<dbReference type="OrthoDB" id="197113at2"/>
<dbReference type="SUPFAM" id="SSF54285">
    <property type="entry name" value="MoaD/ThiS"/>
    <property type="match status" value="1"/>
</dbReference>